<proteinExistence type="predicted"/>
<keyword evidence="5" id="KW-0732">Signal</keyword>
<comment type="caution">
    <text evidence="7">The sequence shown here is derived from an EMBL/GenBank/DDBJ whole genome shotgun (WGS) entry which is preliminary data.</text>
</comment>
<protein>
    <recommendedName>
        <fullName evidence="6">FAD/NAD(P)-binding domain-containing protein</fullName>
    </recommendedName>
</protein>
<gene>
    <name evidence="7" type="ORF">TrVE_jg6691</name>
</gene>
<feature type="domain" description="FAD/NAD(P)-binding" evidence="6">
    <location>
        <begin position="226"/>
        <end position="407"/>
    </location>
</feature>
<dbReference type="InterPro" id="IPR036188">
    <property type="entry name" value="FAD/NAD-bd_sf"/>
</dbReference>
<evidence type="ECO:0000256" key="3">
    <source>
        <dbReference type="ARBA" id="ARBA00022827"/>
    </source>
</evidence>
<dbReference type="InterPro" id="IPR051169">
    <property type="entry name" value="NADH-Q_oxidoreductase"/>
</dbReference>
<feature type="domain" description="FAD/NAD(P)-binding" evidence="6">
    <location>
        <begin position="41"/>
        <end position="164"/>
    </location>
</feature>
<dbReference type="AlphaFoldDB" id="A0A9W7CLF2"/>
<dbReference type="Pfam" id="PF07992">
    <property type="entry name" value="Pyr_redox_2"/>
    <property type="match status" value="2"/>
</dbReference>
<evidence type="ECO:0000313" key="7">
    <source>
        <dbReference type="EMBL" id="GMI08496.1"/>
    </source>
</evidence>
<sequence length="489" mass="52771">MSRISSALLLLLSLYFTTLSSPFLLPLPSSQPSKTSLSTSKVVILGGGFGGVYTALSFPKREDVQITLVSPSDRFTFSPLLYELATGDCDIDEVCPTLDSIFSEHSSTSNSINIVQSEVESLDLPSRSVKLSTNVTLDYDYLIVATGKIPQTTSPVPVKSLENDEQINSYIYSSKNSSLTGKFSSQNGTWITYLPSPTSSPKKMRTSEAYLSPAYPLHPPPTLQLKNSVLNFTTINDALLLRKKLPTLTSSSTVTIVGGGYSGVELCTSIKSLLNCNVNLIQRGQRILKTSTSDFNVKKSTETITQLGVNVTYNTSLIKSTYSSSCVVSTLSNGDKINSDVLIFTQPSSDYTVPDYGDLLSGHTTIQVDDCLRCVNRVYGKSYKNVFGLGDIVGGGKATAQKTMQQAGIVGYNVLSGIEGRKPLKFKYVDLGEMLTLGEEGVVSGLGGRVEVGGKVGGLMRKLVYTARMPTTQTRVRSLFGDISRAKQN</sequence>
<dbReference type="EMBL" id="BRXX01000382">
    <property type="protein sequence ID" value="GMI08496.1"/>
    <property type="molecule type" value="Genomic_DNA"/>
</dbReference>
<name>A0A9W7CLF2_9STRA</name>
<evidence type="ECO:0000256" key="4">
    <source>
        <dbReference type="ARBA" id="ARBA00023002"/>
    </source>
</evidence>
<feature type="chain" id="PRO_5040964673" description="FAD/NAD(P)-binding domain-containing protein" evidence="5">
    <location>
        <begin position="21"/>
        <end position="489"/>
    </location>
</feature>
<keyword evidence="8" id="KW-1185">Reference proteome</keyword>
<evidence type="ECO:0000259" key="6">
    <source>
        <dbReference type="Pfam" id="PF07992"/>
    </source>
</evidence>
<keyword evidence="2" id="KW-0285">Flavoprotein</keyword>
<comment type="cofactor">
    <cofactor evidence="1">
        <name>FAD</name>
        <dbReference type="ChEBI" id="CHEBI:57692"/>
    </cofactor>
</comment>
<accession>A0A9W7CLF2</accession>
<evidence type="ECO:0000313" key="8">
    <source>
        <dbReference type="Proteomes" id="UP001165160"/>
    </source>
</evidence>
<dbReference type="GO" id="GO:0019646">
    <property type="term" value="P:aerobic electron transport chain"/>
    <property type="evidence" value="ECO:0007669"/>
    <property type="project" value="TreeGrafter"/>
</dbReference>
<evidence type="ECO:0000256" key="5">
    <source>
        <dbReference type="SAM" id="SignalP"/>
    </source>
</evidence>
<keyword evidence="4" id="KW-0560">Oxidoreductase</keyword>
<evidence type="ECO:0000256" key="2">
    <source>
        <dbReference type="ARBA" id="ARBA00022630"/>
    </source>
</evidence>
<reference evidence="8" key="1">
    <citation type="journal article" date="2023" name="Commun. Biol.">
        <title>Genome analysis of Parmales, the sister group of diatoms, reveals the evolutionary specialization of diatoms from phago-mixotrophs to photoautotrophs.</title>
        <authorList>
            <person name="Ban H."/>
            <person name="Sato S."/>
            <person name="Yoshikawa S."/>
            <person name="Yamada K."/>
            <person name="Nakamura Y."/>
            <person name="Ichinomiya M."/>
            <person name="Sato N."/>
            <person name="Blanc-Mathieu R."/>
            <person name="Endo H."/>
            <person name="Kuwata A."/>
            <person name="Ogata H."/>
        </authorList>
    </citation>
    <scope>NUCLEOTIDE SEQUENCE [LARGE SCALE GENOMIC DNA]</scope>
    <source>
        <strain evidence="8">NIES 3699</strain>
    </source>
</reference>
<feature type="signal peptide" evidence="5">
    <location>
        <begin position="1"/>
        <end position="20"/>
    </location>
</feature>
<dbReference type="PANTHER" id="PTHR42913:SF4">
    <property type="entry name" value="ALTERNATIVE NAD(P)H-UBIQUINONE OXIDOREDUCTASE C1, CHLOROPLASTIC_MITOCHONDRIAL"/>
    <property type="match status" value="1"/>
</dbReference>
<dbReference type="SUPFAM" id="SSF51905">
    <property type="entry name" value="FAD/NAD(P)-binding domain"/>
    <property type="match status" value="2"/>
</dbReference>
<dbReference type="PRINTS" id="PR00368">
    <property type="entry name" value="FADPNR"/>
</dbReference>
<dbReference type="Proteomes" id="UP001165160">
    <property type="component" value="Unassembled WGS sequence"/>
</dbReference>
<dbReference type="PANTHER" id="PTHR42913">
    <property type="entry name" value="APOPTOSIS-INDUCING FACTOR 1"/>
    <property type="match status" value="1"/>
</dbReference>
<dbReference type="Gene3D" id="3.50.50.100">
    <property type="match status" value="2"/>
</dbReference>
<organism evidence="7 8">
    <name type="scientific">Triparma verrucosa</name>
    <dbReference type="NCBI Taxonomy" id="1606542"/>
    <lineage>
        <taxon>Eukaryota</taxon>
        <taxon>Sar</taxon>
        <taxon>Stramenopiles</taxon>
        <taxon>Ochrophyta</taxon>
        <taxon>Bolidophyceae</taxon>
        <taxon>Parmales</taxon>
        <taxon>Triparmaceae</taxon>
        <taxon>Triparma</taxon>
    </lineage>
</organism>
<dbReference type="InterPro" id="IPR023753">
    <property type="entry name" value="FAD/NAD-binding_dom"/>
</dbReference>
<dbReference type="GO" id="GO:0003955">
    <property type="term" value="F:NAD(P)H dehydrogenase (quinone) activity"/>
    <property type="evidence" value="ECO:0007669"/>
    <property type="project" value="TreeGrafter"/>
</dbReference>
<evidence type="ECO:0000256" key="1">
    <source>
        <dbReference type="ARBA" id="ARBA00001974"/>
    </source>
</evidence>
<keyword evidence="3" id="KW-0274">FAD</keyword>